<evidence type="ECO:0000256" key="8">
    <source>
        <dbReference type="ARBA" id="ARBA00022842"/>
    </source>
</evidence>
<evidence type="ECO:0000256" key="11">
    <source>
        <dbReference type="HAMAP-Rule" id="MF_00282"/>
    </source>
</evidence>
<comment type="cofactor">
    <cofactor evidence="11">
        <name>Mg(2+)</name>
        <dbReference type="ChEBI" id="CHEBI:18420"/>
    </cofactor>
    <text evidence="11">Binds 2 magnesium ions per tetramer.</text>
</comment>
<dbReference type="InterPro" id="IPR022917">
    <property type="entry name" value="Phe_tRNA_ligase_alpha_bac/arc"/>
</dbReference>
<keyword evidence="6 11" id="KW-0547">Nucleotide-binding</keyword>
<dbReference type="HAMAP" id="MF_00282">
    <property type="entry name" value="Phe_tRNA_synth_alpha2"/>
    <property type="match status" value="1"/>
</dbReference>
<feature type="binding site" evidence="11">
    <location>
        <position position="455"/>
    </location>
    <ligand>
        <name>L-phenylalanine</name>
        <dbReference type="ChEBI" id="CHEBI:58095"/>
    </ligand>
</feature>
<dbReference type="GO" id="GO:0005524">
    <property type="term" value="F:ATP binding"/>
    <property type="evidence" value="ECO:0007669"/>
    <property type="project" value="UniProtKB-UniRule"/>
</dbReference>
<keyword evidence="9 11" id="KW-0648">Protein biosynthesis</keyword>
<comment type="subunit">
    <text evidence="11">Tetramer of two alpha and two beta subunits.</text>
</comment>
<dbReference type="Proteomes" id="UP000037237">
    <property type="component" value="Unassembled WGS sequence"/>
</dbReference>
<dbReference type="AlphaFoldDB" id="A0A0M0BPS7"/>
<evidence type="ECO:0000256" key="10">
    <source>
        <dbReference type="ARBA" id="ARBA00023146"/>
    </source>
</evidence>
<accession>A0A0M0BPS7</accession>
<evidence type="ECO:0000256" key="4">
    <source>
        <dbReference type="ARBA" id="ARBA00022598"/>
    </source>
</evidence>
<keyword evidence="5 11" id="KW-0479">Metal-binding</keyword>
<feature type="binding site" evidence="11">
    <location>
        <position position="350"/>
    </location>
    <ligand>
        <name>L-phenylalanine</name>
        <dbReference type="ChEBI" id="CHEBI:58095"/>
    </ligand>
</feature>
<dbReference type="CDD" id="cd00496">
    <property type="entry name" value="PheRS_alpha_core"/>
    <property type="match status" value="1"/>
</dbReference>
<dbReference type="NCBIfam" id="TIGR00468">
    <property type="entry name" value="pheS"/>
    <property type="match status" value="1"/>
</dbReference>
<dbReference type="PATRIC" id="fig|1685124.3.peg.972"/>
<evidence type="ECO:0000256" key="9">
    <source>
        <dbReference type="ARBA" id="ARBA00022917"/>
    </source>
</evidence>
<dbReference type="PANTHER" id="PTHR11538">
    <property type="entry name" value="PHENYLALANYL-TRNA SYNTHETASE"/>
    <property type="match status" value="1"/>
</dbReference>
<dbReference type="Pfam" id="PF01409">
    <property type="entry name" value="tRNA-synt_2d"/>
    <property type="match status" value="1"/>
</dbReference>
<dbReference type="GO" id="GO:0005737">
    <property type="term" value="C:cytoplasm"/>
    <property type="evidence" value="ECO:0007669"/>
    <property type="project" value="UniProtKB-SubCell"/>
</dbReference>
<evidence type="ECO:0000259" key="12">
    <source>
        <dbReference type="PROSITE" id="PS50862"/>
    </source>
</evidence>
<dbReference type="SUPFAM" id="SSF55681">
    <property type="entry name" value="Class II aaRS and biotin synthetases"/>
    <property type="match status" value="1"/>
</dbReference>
<comment type="subcellular location">
    <subcellularLocation>
        <location evidence="1 11">Cytoplasm</location>
    </subcellularLocation>
</comment>
<keyword evidence="7 11" id="KW-0067">ATP-binding</keyword>
<dbReference type="InterPro" id="IPR004529">
    <property type="entry name" value="Phe-tRNA-synth_IIc_asu"/>
</dbReference>
<keyword evidence="8 11" id="KW-0460">Magnesium</keyword>
<dbReference type="PROSITE" id="PS50862">
    <property type="entry name" value="AA_TRNA_LIGASE_II"/>
    <property type="match status" value="1"/>
</dbReference>
<dbReference type="InterPro" id="IPR045864">
    <property type="entry name" value="aa-tRNA-synth_II/BPL/LPL"/>
</dbReference>
<evidence type="ECO:0000256" key="2">
    <source>
        <dbReference type="ARBA" id="ARBA00006703"/>
    </source>
</evidence>
<dbReference type="InterPro" id="IPR002319">
    <property type="entry name" value="Phenylalanyl-tRNA_Synthase"/>
</dbReference>
<comment type="similarity">
    <text evidence="2 11">Belongs to the class-II aminoacyl-tRNA synthetase family. Phe-tRNA synthetase alpha subunit type 2 subfamily.</text>
</comment>
<dbReference type="GO" id="GO:0004826">
    <property type="term" value="F:phenylalanine-tRNA ligase activity"/>
    <property type="evidence" value="ECO:0007669"/>
    <property type="project" value="UniProtKB-UniRule"/>
</dbReference>
<gene>
    <name evidence="11" type="primary">pheS</name>
    <name evidence="13" type="ORF">AC477_04845</name>
</gene>
<dbReference type="PANTHER" id="PTHR11538:SF40">
    <property type="entry name" value="PHENYLALANINE--TRNA LIGASE ALPHA SUBUNIT"/>
    <property type="match status" value="1"/>
</dbReference>
<evidence type="ECO:0000256" key="3">
    <source>
        <dbReference type="ARBA" id="ARBA00022490"/>
    </source>
</evidence>
<dbReference type="GO" id="GO:0006432">
    <property type="term" value="P:phenylalanyl-tRNA aminoacylation"/>
    <property type="evidence" value="ECO:0007669"/>
    <property type="project" value="UniProtKB-UniRule"/>
</dbReference>
<evidence type="ECO:0000256" key="7">
    <source>
        <dbReference type="ARBA" id="ARBA00022840"/>
    </source>
</evidence>
<sequence length="508" mass="58331">MVRRRNGVLELRENEQKTLLALEKLKGKAPVKQVVKVSGLAHAAVMRGVLSLTENNLIVIHEQKQTLVSLSEEGNYHAKNGLPERRLLISLTKIGGESAVNSVVEDAGLEKKFISVALGWLNRKGWATIKQGKLTILKTAPLGEDENLLQLLTENHQLIVEELSPELQKSITLLKGRRLVEIEEKTLRELELTTEGWNLIKKGINIQKEISQLTPELIRSGKWKNLKLRRFDVTAPGPVIYPGKIHPVQQIIQHVKEIFLEMGFTEIRGDMIETAFWNFDALFQPQDHPARDMVDTFYLSQPNLGKLPQKTFVDAVAKTHENGWTTGSRGWEYKWSKQEAKKLVLRTHTTATTIRYLTEHKEPPVKVFSVDRVYRNEKLDYKHLAEFHQIEGIIMDRKVTLKDLMGTLKEFYKKLELEKVQFWPSYFPYTEPSLQSTVYVPELNNWVELCGMGIFRPEVLVPLGIKHPVLAWGGGLERLILLKLGLEDIRLLYKNDLGWIRRNPICQQ</sequence>
<comment type="caution">
    <text evidence="13">The sequence shown here is derived from an EMBL/GenBank/DDBJ whole genome shotgun (WGS) entry which is preliminary data.</text>
</comment>
<keyword evidence="3 11" id="KW-0963">Cytoplasm</keyword>
<dbReference type="GO" id="GO:0000287">
    <property type="term" value="F:magnesium ion binding"/>
    <property type="evidence" value="ECO:0007669"/>
    <property type="project" value="UniProtKB-UniRule"/>
</dbReference>
<dbReference type="InterPro" id="IPR006195">
    <property type="entry name" value="aa-tRNA-synth_II"/>
</dbReference>
<feature type="domain" description="Aminoacyl-transfer RNA synthetases class-II family profile" evidence="12">
    <location>
        <begin position="249"/>
        <end position="504"/>
    </location>
</feature>
<evidence type="ECO:0000313" key="14">
    <source>
        <dbReference type="Proteomes" id="UP000037237"/>
    </source>
</evidence>
<reference evidence="13 14" key="1">
    <citation type="submission" date="2015-06" db="EMBL/GenBank/DDBJ databases">
        <title>New insights into the roles of widespread benthic archaea in carbon and nitrogen cycling.</title>
        <authorList>
            <person name="Lazar C.S."/>
            <person name="Baker B.J."/>
            <person name="Seitz K.W."/>
            <person name="Hyde A.S."/>
            <person name="Dick G.J."/>
            <person name="Hinrichs K.-U."/>
            <person name="Teske A.P."/>
        </authorList>
    </citation>
    <scope>NUCLEOTIDE SEQUENCE [LARGE SCALE GENOMIC DNA]</scope>
    <source>
        <strain evidence="13">SG8-32-1</strain>
    </source>
</reference>
<dbReference type="EC" id="6.1.1.20" evidence="11"/>
<dbReference type="Gene3D" id="3.30.930.10">
    <property type="entry name" value="Bira Bifunctional Protein, Domain 2"/>
    <property type="match status" value="1"/>
</dbReference>
<dbReference type="EMBL" id="LFWU01000121">
    <property type="protein sequence ID" value="KON30568.1"/>
    <property type="molecule type" value="Genomic_DNA"/>
</dbReference>
<feature type="binding site" evidence="11">
    <location>
        <position position="431"/>
    </location>
    <ligand>
        <name>Mg(2+)</name>
        <dbReference type="ChEBI" id="CHEBI:18420"/>
        <note>ligand shared with heterodimeric partner</note>
    </ligand>
</feature>
<evidence type="ECO:0000313" key="13">
    <source>
        <dbReference type="EMBL" id="KON30568.1"/>
    </source>
</evidence>
<dbReference type="FunFam" id="3.30.930.10:FF:000095">
    <property type="entry name" value="Phenylalanine--tRNA ligase alpha subunit"/>
    <property type="match status" value="1"/>
</dbReference>
<comment type="catalytic activity">
    <reaction evidence="11">
        <text>tRNA(Phe) + L-phenylalanine + ATP = L-phenylalanyl-tRNA(Phe) + AMP + diphosphate + H(+)</text>
        <dbReference type="Rhea" id="RHEA:19413"/>
        <dbReference type="Rhea" id="RHEA-COMP:9668"/>
        <dbReference type="Rhea" id="RHEA-COMP:9699"/>
        <dbReference type="ChEBI" id="CHEBI:15378"/>
        <dbReference type="ChEBI" id="CHEBI:30616"/>
        <dbReference type="ChEBI" id="CHEBI:33019"/>
        <dbReference type="ChEBI" id="CHEBI:58095"/>
        <dbReference type="ChEBI" id="CHEBI:78442"/>
        <dbReference type="ChEBI" id="CHEBI:78531"/>
        <dbReference type="ChEBI" id="CHEBI:456215"/>
        <dbReference type="EC" id="6.1.1.20"/>
    </reaction>
</comment>
<feature type="binding site" evidence="11">
    <location>
        <position position="429"/>
    </location>
    <ligand>
        <name>L-phenylalanine</name>
        <dbReference type="ChEBI" id="CHEBI:58095"/>
    </ligand>
</feature>
<dbReference type="NCBIfam" id="NF003210">
    <property type="entry name" value="PRK04172.1"/>
    <property type="match status" value="1"/>
</dbReference>
<keyword evidence="10 11" id="KW-0030">Aminoacyl-tRNA synthetase</keyword>
<organism evidence="13 14">
    <name type="scientific">miscellaneous Crenarchaeota group-1 archaeon SG8-32-1</name>
    <dbReference type="NCBI Taxonomy" id="1685124"/>
    <lineage>
        <taxon>Archaea</taxon>
        <taxon>Candidatus Bathyarchaeota</taxon>
        <taxon>MCG-1</taxon>
    </lineage>
</organism>
<keyword evidence="4 11" id="KW-0436">Ligase</keyword>
<name>A0A0M0BPS7_9ARCH</name>
<dbReference type="GO" id="GO:0000049">
    <property type="term" value="F:tRNA binding"/>
    <property type="evidence" value="ECO:0007669"/>
    <property type="project" value="InterPro"/>
</dbReference>
<protein>
    <recommendedName>
        <fullName evidence="11">Phenylalanine--tRNA ligase alpha subunit</fullName>
        <ecNumber evidence="11">6.1.1.20</ecNumber>
    </recommendedName>
    <alternativeName>
        <fullName evidence="11">Phenylalanyl-tRNA synthetase alpha subunit</fullName>
        <shortName evidence="11">PheRS</shortName>
    </alternativeName>
</protein>
<evidence type="ECO:0000256" key="6">
    <source>
        <dbReference type="ARBA" id="ARBA00022741"/>
    </source>
</evidence>
<evidence type="ECO:0000256" key="1">
    <source>
        <dbReference type="ARBA" id="ARBA00004496"/>
    </source>
</evidence>
<feature type="binding site" evidence="11">
    <location>
        <begin position="389"/>
        <end position="391"/>
    </location>
    <ligand>
        <name>L-phenylalanine</name>
        <dbReference type="ChEBI" id="CHEBI:58095"/>
    </ligand>
</feature>
<evidence type="ECO:0000256" key="5">
    <source>
        <dbReference type="ARBA" id="ARBA00022723"/>
    </source>
</evidence>
<proteinExistence type="inferred from homology"/>